<gene>
    <name evidence="6" type="ORF">AAME72_03080</name>
</gene>
<evidence type="ECO:0000256" key="3">
    <source>
        <dbReference type="ARBA" id="ARBA00023163"/>
    </source>
</evidence>
<keyword evidence="3" id="KW-0804">Transcription</keyword>
<dbReference type="RefSeq" id="WP_348788771.1">
    <property type="nucleotide sequence ID" value="NZ_CP157390.1"/>
</dbReference>
<evidence type="ECO:0000256" key="4">
    <source>
        <dbReference type="PROSITE-ProRule" id="PRU00335"/>
    </source>
</evidence>
<dbReference type="InterPro" id="IPR041583">
    <property type="entry name" value="TetR_C_31"/>
</dbReference>
<dbReference type="PROSITE" id="PS50977">
    <property type="entry name" value="HTH_TETR_2"/>
    <property type="match status" value="1"/>
</dbReference>
<dbReference type="PRINTS" id="PR00455">
    <property type="entry name" value="HTHTETR"/>
</dbReference>
<evidence type="ECO:0000256" key="2">
    <source>
        <dbReference type="ARBA" id="ARBA00023125"/>
    </source>
</evidence>
<organism evidence="6">
    <name type="scientific">Leifsonia sp. NPDC080035</name>
    <dbReference type="NCBI Taxonomy" id="3143936"/>
    <lineage>
        <taxon>Bacteria</taxon>
        <taxon>Bacillati</taxon>
        <taxon>Actinomycetota</taxon>
        <taxon>Actinomycetes</taxon>
        <taxon>Micrococcales</taxon>
        <taxon>Microbacteriaceae</taxon>
        <taxon>Leifsonia</taxon>
    </lineage>
</organism>
<name>A0AAU7GBN0_9MICO</name>
<dbReference type="GO" id="GO:0003677">
    <property type="term" value="F:DNA binding"/>
    <property type="evidence" value="ECO:0007669"/>
    <property type="project" value="UniProtKB-UniRule"/>
</dbReference>
<dbReference type="PANTHER" id="PTHR47506">
    <property type="entry name" value="TRANSCRIPTIONAL REGULATORY PROTEIN"/>
    <property type="match status" value="1"/>
</dbReference>
<dbReference type="InterPro" id="IPR036271">
    <property type="entry name" value="Tet_transcr_reg_TetR-rel_C_sf"/>
</dbReference>
<dbReference type="InterPro" id="IPR001647">
    <property type="entry name" value="HTH_TetR"/>
</dbReference>
<evidence type="ECO:0000256" key="1">
    <source>
        <dbReference type="ARBA" id="ARBA00023015"/>
    </source>
</evidence>
<protein>
    <submittedName>
        <fullName evidence="6">TetR family transcriptional regulator</fullName>
    </submittedName>
</protein>
<sequence>MAESAPDSPARPRRRHDPERRDRIIDACLDVIAERGVSGTTHRLVAAAADVSLGSMTYHFDGMADLLREAFERFARAFAAAFEARMERCDSPAEARSALVDHIVHGVFGTGRELILTQELYTLAAREPALRSITTRWMRSSRRTLERFFDPTTSAILDALVEGMTLHRALDTEPYDEGTVAAAIDRVAGDAR</sequence>
<dbReference type="SUPFAM" id="SSF48498">
    <property type="entry name" value="Tetracyclin repressor-like, C-terminal domain"/>
    <property type="match status" value="1"/>
</dbReference>
<accession>A0AAU7GBN0</accession>
<dbReference type="Pfam" id="PF17940">
    <property type="entry name" value="TetR_C_31"/>
    <property type="match status" value="1"/>
</dbReference>
<evidence type="ECO:0000313" key="6">
    <source>
        <dbReference type="EMBL" id="XBM48850.1"/>
    </source>
</evidence>
<dbReference type="AlphaFoldDB" id="A0AAU7GBN0"/>
<feature type="domain" description="HTH tetR-type" evidence="5">
    <location>
        <begin position="18"/>
        <end position="78"/>
    </location>
</feature>
<dbReference type="EMBL" id="CP157390">
    <property type="protein sequence ID" value="XBM48850.1"/>
    <property type="molecule type" value="Genomic_DNA"/>
</dbReference>
<evidence type="ECO:0000259" key="5">
    <source>
        <dbReference type="PROSITE" id="PS50977"/>
    </source>
</evidence>
<keyword evidence="1" id="KW-0805">Transcription regulation</keyword>
<reference evidence="6" key="1">
    <citation type="submission" date="2024-05" db="EMBL/GenBank/DDBJ databases">
        <title>The Natural Products Discovery Center: Release of the First 8490 Sequenced Strains for Exploring Actinobacteria Biosynthetic Diversity.</title>
        <authorList>
            <person name="Kalkreuter E."/>
            <person name="Kautsar S.A."/>
            <person name="Yang D."/>
            <person name="Bader C.D."/>
            <person name="Teijaro C.N."/>
            <person name="Fluegel L."/>
            <person name="Davis C.M."/>
            <person name="Simpson J.R."/>
            <person name="Lauterbach L."/>
            <person name="Steele A.D."/>
            <person name="Gui C."/>
            <person name="Meng S."/>
            <person name="Li G."/>
            <person name="Viehrig K."/>
            <person name="Ye F."/>
            <person name="Su P."/>
            <person name="Kiefer A.F."/>
            <person name="Nichols A."/>
            <person name="Cepeda A.J."/>
            <person name="Yan W."/>
            <person name="Fan B."/>
            <person name="Jiang Y."/>
            <person name="Adhikari A."/>
            <person name="Zheng C.-J."/>
            <person name="Schuster L."/>
            <person name="Cowan T.M."/>
            <person name="Smanski M.J."/>
            <person name="Chevrette M.G."/>
            <person name="de Carvalho L.P.S."/>
            <person name="Shen B."/>
        </authorList>
    </citation>
    <scope>NUCLEOTIDE SEQUENCE</scope>
    <source>
        <strain evidence="6">NPDC080035</strain>
    </source>
</reference>
<dbReference type="Pfam" id="PF00440">
    <property type="entry name" value="TetR_N"/>
    <property type="match status" value="1"/>
</dbReference>
<keyword evidence="2 4" id="KW-0238">DNA-binding</keyword>
<dbReference type="SUPFAM" id="SSF46689">
    <property type="entry name" value="Homeodomain-like"/>
    <property type="match status" value="1"/>
</dbReference>
<dbReference type="Gene3D" id="1.10.357.10">
    <property type="entry name" value="Tetracycline Repressor, domain 2"/>
    <property type="match status" value="1"/>
</dbReference>
<dbReference type="InterPro" id="IPR009057">
    <property type="entry name" value="Homeodomain-like_sf"/>
</dbReference>
<feature type="DNA-binding region" description="H-T-H motif" evidence="4">
    <location>
        <begin position="41"/>
        <end position="60"/>
    </location>
</feature>
<dbReference type="PANTHER" id="PTHR47506:SF6">
    <property type="entry name" value="HTH-TYPE TRANSCRIPTIONAL REPRESSOR NEMR"/>
    <property type="match status" value="1"/>
</dbReference>
<proteinExistence type="predicted"/>